<dbReference type="EMBL" id="KN817523">
    <property type="protein sequence ID" value="KJA27898.1"/>
    <property type="molecule type" value="Genomic_DNA"/>
</dbReference>
<keyword evidence="2" id="KW-0131">Cell cycle</keyword>
<feature type="compositionally biased region" description="Low complexity" evidence="3">
    <location>
        <begin position="357"/>
        <end position="367"/>
    </location>
</feature>
<dbReference type="InterPro" id="IPR001849">
    <property type="entry name" value="PH_domain"/>
</dbReference>
<feature type="compositionally biased region" description="Pro residues" evidence="3">
    <location>
        <begin position="445"/>
        <end position="454"/>
    </location>
</feature>
<feature type="region of interest" description="Disordered" evidence="3">
    <location>
        <begin position="524"/>
        <end position="565"/>
    </location>
</feature>
<dbReference type="STRING" id="945553.A0A0D2MV68"/>
<evidence type="ECO:0000313" key="6">
    <source>
        <dbReference type="Proteomes" id="UP000054270"/>
    </source>
</evidence>
<evidence type="ECO:0000256" key="2">
    <source>
        <dbReference type="ARBA" id="ARBA00023306"/>
    </source>
</evidence>
<feature type="region of interest" description="Disordered" evidence="3">
    <location>
        <begin position="788"/>
        <end position="817"/>
    </location>
</feature>
<feature type="compositionally biased region" description="Polar residues" evidence="3">
    <location>
        <begin position="31"/>
        <end position="52"/>
    </location>
</feature>
<feature type="compositionally biased region" description="Polar residues" evidence="3">
    <location>
        <begin position="73"/>
        <end position="106"/>
    </location>
</feature>
<dbReference type="Proteomes" id="UP000054270">
    <property type="component" value="Unassembled WGS sequence"/>
</dbReference>
<dbReference type="SMART" id="SM00233">
    <property type="entry name" value="PH"/>
    <property type="match status" value="1"/>
</dbReference>
<feature type="compositionally biased region" description="Basic and acidic residues" evidence="3">
    <location>
        <begin position="128"/>
        <end position="141"/>
    </location>
</feature>
<dbReference type="InterPro" id="IPR011993">
    <property type="entry name" value="PH-like_dom_sf"/>
</dbReference>
<keyword evidence="6" id="KW-1185">Reference proteome</keyword>
<dbReference type="SUPFAM" id="SSF50729">
    <property type="entry name" value="PH domain-like"/>
    <property type="match status" value="1"/>
</dbReference>
<feature type="compositionally biased region" description="Basic and acidic residues" evidence="3">
    <location>
        <begin position="469"/>
        <end position="480"/>
    </location>
</feature>
<dbReference type="GO" id="GO:0005525">
    <property type="term" value="F:GTP binding"/>
    <property type="evidence" value="ECO:0007669"/>
    <property type="project" value="TreeGrafter"/>
</dbReference>
<proteinExistence type="predicted"/>
<dbReference type="PANTHER" id="PTHR36100">
    <property type="entry name" value="BUD SITE SELECTION PROTEIN 4"/>
    <property type="match status" value="1"/>
</dbReference>
<dbReference type="PANTHER" id="PTHR36100:SF1">
    <property type="entry name" value="BUD SITE SELECTION PROTEIN 4"/>
    <property type="match status" value="1"/>
</dbReference>
<feature type="compositionally biased region" description="Low complexity" evidence="3">
    <location>
        <begin position="398"/>
        <end position="421"/>
    </location>
</feature>
<evidence type="ECO:0000259" key="4">
    <source>
        <dbReference type="PROSITE" id="PS50003"/>
    </source>
</evidence>
<dbReference type="InterPro" id="IPR052007">
    <property type="entry name" value="Bud4"/>
</dbReference>
<feature type="region of interest" description="Disordered" evidence="3">
    <location>
        <begin position="1181"/>
        <end position="1220"/>
    </location>
</feature>
<dbReference type="Gene3D" id="2.30.29.30">
    <property type="entry name" value="Pleckstrin-homology domain (PH domain)/Phosphotyrosine-binding domain (PTB)"/>
    <property type="match status" value="1"/>
</dbReference>
<feature type="region of interest" description="Disordered" evidence="3">
    <location>
        <begin position="1"/>
        <end position="306"/>
    </location>
</feature>
<evidence type="ECO:0000313" key="5">
    <source>
        <dbReference type="EMBL" id="KJA27898.1"/>
    </source>
</evidence>
<reference evidence="6" key="1">
    <citation type="submission" date="2014-04" db="EMBL/GenBank/DDBJ databases">
        <title>Evolutionary Origins and Diversification of the Mycorrhizal Mutualists.</title>
        <authorList>
            <consortium name="DOE Joint Genome Institute"/>
            <consortium name="Mycorrhizal Genomics Consortium"/>
            <person name="Kohler A."/>
            <person name="Kuo A."/>
            <person name="Nagy L.G."/>
            <person name="Floudas D."/>
            <person name="Copeland A."/>
            <person name="Barry K.W."/>
            <person name="Cichocki N."/>
            <person name="Veneault-Fourrey C."/>
            <person name="LaButti K."/>
            <person name="Lindquist E.A."/>
            <person name="Lipzen A."/>
            <person name="Lundell T."/>
            <person name="Morin E."/>
            <person name="Murat C."/>
            <person name="Riley R."/>
            <person name="Ohm R."/>
            <person name="Sun H."/>
            <person name="Tunlid A."/>
            <person name="Henrissat B."/>
            <person name="Grigoriev I.V."/>
            <person name="Hibbett D.S."/>
            <person name="Martin F."/>
        </authorList>
    </citation>
    <scope>NUCLEOTIDE SEQUENCE [LARGE SCALE GENOMIC DNA]</scope>
    <source>
        <strain evidence="6">FD-334 SS-4</strain>
    </source>
</reference>
<keyword evidence="1" id="KW-0132">Cell division</keyword>
<feature type="compositionally biased region" description="Basic and acidic residues" evidence="3">
    <location>
        <begin position="652"/>
        <end position="664"/>
    </location>
</feature>
<feature type="compositionally biased region" description="Polar residues" evidence="3">
    <location>
        <begin position="624"/>
        <end position="639"/>
    </location>
</feature>
<accession>A0A0D2MV68</accession>
<dbReference type="OMA" id="VEEMFFS"/>
<name>A0A0D2MV68_HYPSF</name>
<feature type="compositionally biased region" description="Polar residues" evidence="3">
    <location>
        <begin position="201"/>
        <end position="210"/>
    </location>
</feature>
<feature type="region of interest" description="Disordered" evidence="3">
    <location>
        <begin position="843"/>
        <end position="879"/>
    </location>
</feature>
<feature type="domain" description="PH" evidence="4">
    <location>
        <begin position="1319"/>
        <end position="1438"/>
    </location>
</feature>
<feature type="compositionally biased region" description="Acidic residues" evidence="3">
    <location>
        <begin position="852"/>
        <end position="861"/>
    </location>
</feature>
<dbReference type="PROSITE" id="PS50003">
    <property type="entry name" value="PH_DOMAIN"/>
    <property type="match status" value="1"/>
</dbReference>
<feature type="region of interest" description="Disordered" evidence="3">
    <location>
        <begin position="582"/>
        <end position="683"/>
    </location>
</feature>
<dbReference type="OrthoDB" id="2123378at2759"/>
<feature type="region of interest" description="Disordered" evidence="3">
    <location>
        <begin position="357"/>
        <end position="511"/>
    </location>
</feature>
<feature type="region of interest" description="Disordered" evidence="3">
    <location>
        <begin position="934"/>
        <end position="1004"/>
    </location>
</feature>
<organism evidence="5 6">
    <name type="scientific">Hypholoma sublateritium (strain FD-334 SS-4)</name>
    <dbReference type="NCBI Taxonomy" id="945553"/>
    <lineage>
        <taxon>Eukaryota</taxon>
        <taxon>Fungi</taxon>
        <taxon>Dikarya</taxon>
        <taxon>Basidiomycota</taxon>
        <taxon>Agaricomycotina</taxon>
        <taxon>Agaricomycetes</taxon>
        <taxon>Agaricomycetidae</taxon>
        <taxon>Agaricales</taxon>
        <taxon>Agaricineae</taxon>
        <taxon>Strophariaceae</taxon>
        <taxon>Hypholoma</taxon>
    </lineage>
</organism>
<feature type="compositionally biased region" description="Acidic residues" evidence="3">
    <location>
        <begin position="252"/>
        <end position="278"/>
    </location>
</feature>
<sequence length="1483" mass="164341">MASRKSPLRDRLLSNSPDPIKTSILRESGMGWNTSAPANPVSSSGNASSITSPLRIAKRDSPGRPKGPAVARRTSSSYRHVHTNNLVSKSPFKSQIPTPSTPSSRATVAFPTRRVSGEKRPRPSSMHELGEAENERPFALKRDRKQSKTFQGLLDKEPVTKSPFRTQQDWASSEPKQPPPPPLQTLVYNPPRQVSTPPPNTLMQPVTSPVSAGPSPGRSSLVSRRMHGPRLSGGAKRERRKTVTFHERCDVLEFDPDDIEEDVFESADENTHDDDDSNDSSQEIQLEHIPPTIPSQRNDEQDELMQDDPSYESIALSDTRIDPSVPSLLSDPDASITGIVEEMFFSSNASNLLSEVSMTSMTSTTSTPPRHNDIPTDLETEDGVPFGRSHHVDRFLQHHQQQSPNVQQPPHFSPHASSPAQRGSPRQQGSPYPQAFGLPTHASPLGPPATPPRRSPAIRHSTPPLGRSTHVERIRQAREEEKEEEEEAENVAKLPPSPSPMKRKPSNTDLLDDSLIPRFDLRAAVQKSNSSPSVSVDPFTRLRDESVPSELDGQELTDVKEESTDTVNVSIGSTEVNLLALASERDRQEVSENVDVTPESKTNSSLGGSRHKSPPLSEFHSAFSKRTMSPGSRSASPLLSTRHDAQPLVKAGSRERISREEVQRRLMNQRSPGSPGSDKELRSSLLRERSAFSIDHVDDGVSRRSPALMTAEKQQDRLSVLTTQTDFSIETATVEVAEKRSLGLTTLGNVIKEDEEEFGLLKPGHKLQFDFGSKFSLGDLGLSSMDTDDNAHSDFRDTLPLPPPQPRRAASFESNNSGIKVGDVDVDMDMKSALDRLMEDVAGAGAHPDDSMMTDEYDESLDQSQSQDAHEVFPPSRPKVVERAATDSVIHFQDNEMVGVMSRSVSGASVVTVPPPVPPKDNIRSREQAILEKRREARRQEEEQEELFSPRQRDQKNLGVGRPSRRRSMSTGDAETLGGGAKKRGDALLDLGDEPANERPLSDSIEQELQKLVEAPQKSKYHVRERAGTIYASSSEEKISHMAGPGDVNSGRAWRTVRRPSDMNEYAKQIREYRAQDKGKAYGKVFVKVLGIRGLNLPLPEQPTVVTCTLNNGIHFVTTPECQLSSDCRIEQEFELIEHSKLEFTLTLKVRRDPHIISQFKALASPAPVVLPVPRPPPMVHAPAKSSGMRSFFSSSPKKSSKEKVVAQPPPPVMQSQPQAPQRLPMNLARHLKPDGTLARAFISFKDVASRCDTRLFETSYPLIGQRVEVGGKFVTLEVGEIVLQLFRLPPLPGVPQDQLPQSLEESHRGLRHINWHKVTYFQGTLTQSGGDCSTWRRRQLRVIGSNLVAFNDVTKKATATIDLKKAIAVEDDQEARTNVRSPASAARASRYADEYDGLYGVERSFRLIFPDNQEIIFFADADEEKAKWLEVLRALVGHIPPHPLWAELLWQRQEEISKRMAAGHQSLAANSPPDPSRRLQQR</sequence>
<dbReference type="GO" id="GO:0051301">
    <property type="term" value="P:cell division"/>
    <property type="evidence" value="ECO:0007669"/>
    <property type="project" value="UniProtKB-KW"/>
</dbReference>
<evidence type="ECO:0000256" key="1">
    <source>
        <dbReference type="ARBA" id="ARBA00022618"/>
    </source>
</evidence>
<gene>
    <name evidence="5" type="ORF">HYPSUDRAFT_198030</name>
</gene>
<feature type="region of interest" description="Disordered" evidence="3">
    <location>
        <begin position="1461"/>
        <end position="1483"/>
    </location>
</feature>
<feature type="compositionally biased region" description="Low complexity" evidence="3">
    <location>
        <begin position="1181"/>
        <end position="1198"/>
    </location>
</feature>
<evidence type="ECO:0000256" key="3">
    <source>
        <dbReference type="SAM" id="MobiDB-lite"/>
    </source>
</evidence>
<protein>
    <recommendedName>
        <fullName evidence="4">PH domain-containing protein</fullName>
    </recommendedName>
</protein>